<sequence>MKRLLVFLTMLLALIIFIDSPTFADSSSIVIGERKAGGFEYTVNKTQDSFHWTIAHKGERSEIEEDKSNSEVLTNFMIAVNNLNTEITTFILSLSYLLIILITVIVVYQKNIEMLKSGGLIILMLGVVTVYVTINTLINAKVSFEEATFYYLVITS</sequence>
<dbReference type="EMBL" id="JAUSUB010000043">
    <property type="protein sequence ID" value="MDQ0273559.1"/>
    <property type="molecule type" value="Genomic_DNA"/>
</dbReference>
<organism evidence="3 4">
    <name type="scientific">Cytobacillus purgationiresistens</name>
    <dbReference type="NCBI Taxonomy" id="863449"/>
    <lineage>
        <taxon>Bacteria</taxon>
        <taxon>Bacillati</taxon>
        <taxon>Bacillota</taxon>
        <taxon>Bacilli</taxon>
        <taxon>Bacillales</taxon>
        <taxon>Bacillaceae</taxon>
        <taxon>Cytobacillus</taxon>
    </lineage>
</organism>
<keyword evidence="1" id="KW-0812">Transmembrane</keyword>
<keyword evidence="2" id="KW-0732">Signal</keyword>
<evidence type="ECO:0000256" key="1">
    <source>
        <dbReference type="SAM" id="Phobius"/>
    </source>
</evidence>
<accession>A0ABU0ARR9</accession>
<feature type="transmembrane region" description="Helical" evidence="1">
    <location>
        <begin position="120"/>
        <end position="138"/>
    </location>
</feature>
<feature type="chain" id="PRO_5046667182" evidence="2">
    <location>
        <begin position="25"/>
        <end position="156"/>
    </location>
</feature>
<evidence type="ECO:0000313" key="4">
    <source>
        <dbReference type="Proteomes" id="UP001238088"/>
    </source>
</evidence>
<feature type="transmembrane region" description="Helical" evidence="1">
    <location>
        <begin position="87"/>
        <end position="108"/>
    </location>
</feature>
<keyword evidence="1" id="KW-1133">Transmembrane helix</keyword>
<evidence type="ECO:0000256" key="2">
    <source>
        <dbReference type="SAM" id="SignalP"/>
    </source>
</evidence>
<protein>
    <submittedName>
        <fullName evidence="3">Uncharacterized protein</fullName>
    </submittedName>
</protein>
<comment type="caution">
    <text evidence="3">The sequence shown here is derived from an EMBL/GenBank/DDBJ whole genome shotgun (WGS) entry which is preliminary data.</text>
</comment>
<reference evidence="3 4" key="1">
    <citation type="submission" date="2023-07" db="EMBL/GenBank/DDBJ databases">
        <title>Genomic Encyclopedia of Type Strains, Phase IV (KMG-IV): sequencing the most valuable type-strain genomes for metagenomic binning, comparative biology and taxonomic classification.</title>
        <authorList>
            <person name="Goeker M."/>
        </authorList>
    </citation>
    <scope>NUCLEOTIDE SEQUENCE [LARGE SCALE GENOMIC DNA]</scope>
    <source>
        <strain evidence="3 4">DSM 23494</strain>
    </source>
</reference>
<keyword evidence="4" id="KW-1185">Reference proteome</keyword>
<dbReference type="Proteomes" id="UP001238088">
    <property type="component" value="Unassembled WGS sequence"/>
</dbReference>
<gene>
    <name evidence="3" type="ORF">J2S17_005491</name>
</gene>
<dbReference type="RefSeq" id="WP_307479823.1">
    <property type="nucleotide sequence ID" value="NZ_JAUSUB010000043.1"/>
</dbReference>
<proteinExistence type="predicted"/>
<keyword evidence="1" id="KW-0472">Membrane</keyword>
<name>A0ABU0ARR9_9BACI</name>
<feature type="signal peptide" evidence="2">
    <location>
        <begin position="1"/>
        <end position="24"/>
    </location>
</feature>
<evidence type="ECO:0000313" key="3">
    <source>
        <dbReference type="EMBL" id="MDQ0273559.1"/>
    </source>
</evidence>